<organism evidence="6 7">
    <name type="scientific">Corynebacterium tapiri</name>
    <dbReference type="NCBI Taxonomy" id="1448266"/>
    <lineage>
        <taxon>Bacteria</taxon>
        <taxon>Bacillati</taxon>
        <taxon>Actinomycetota</taxon>
        <taxon>Actinomycetes</taxon>
        <taxon>Mycobacteriales</taxon>
        <taxon>Corynebacteriaceae</taxon>
        <taxon>Corynebacterium</taxon>
    </lineage>
</organism>
<dbReference type="GO" id="GO:0000976">
    <property type="term" value="F:transcription cis-regulatory region binding"/>
    <property type="evidence" value="ECO:0007669"/>
    <property type="project" value="TreeGrafter"/>
</dbReference>
<evidence type="ECO:0000256" key="4">
    <source>
        <dbReference type="PROSITE-ProRule" id="PRU00335"/>
    </source>
</evidence>
<feature type="DNA-binding region" description="H-T-H motif" evidence="4">
    <location>
        <begin position="33"/>
        <end position="52"/>
    </location>
</feature>
<evidence type="ECO:0000256" key="1">
    <source>
        <dbReference type="ARBA" id="ARBA00023015"/>
    </source>
</evidence>
<dbReference type="AlphaFoldDB" id="A0A5C4U768"/>
<feature type="domain" description="HTH tetR-type" evidence="5">
    <location>
        <begin position="10"/>
        <end position="70"/>
    </location>
</feature>
<dbReference type="EMBL" id="VDHJ01000001">
    <property type="protein sequence ID" value="TNM00458.1"/>
    <property type="molecule type" value="Genomic_DNA"/>
</dbReference>
<proteinExistence type="predicted"/>
<reference evidence="6 7" key="1">
    <citation type="submission" date="2019-06" db="EMBL/GenBank/DDBJ databases">
        <authorList>
            <person name="Li J."/>
        </authorList>
    </citation>
    <scope>NUCLEOTIDE SEQUENCE [LARGE SCALE GENOMIC DNA]</scope>
    <source>
        <strain evidence="6 7">LMG 28165</strain>
    </source>
</reference>
<dbReference type="GO" id="GO:0003700">
    <property type="term" value="F:DNA-binding transcription factor activity"/>
    <property type="evidence" value="ECO:0007669"/>
    <property type="project" value="TreeGrafter"/>
</dbReference>
<keyword evidence="2 4" id="KW-0238">DNA-binding</keyword>
<dbReference type="SUPFAM" id="SSF46689">
    <property type="entry name" value="Homeodomain-like"/>
    <property type="match status" value="1"/>
</dbReference>
<dbReference type="RefSeq" id="WP_139464456.1">
    <property type="nucleotide sequence ID" value="NZ_VDHJ01000001.1"/>
</dbReference>
<dbReference type="InterPro" id="IPR009057">
    <property type="entry name" value="Homeodomain-like_sf"/>
</dbReference>
<name>A0A5C4U768_9CORY</name>
<evidence type="ECO:0000313" key="6">
    <source>
        <dbReference type="EMBL" id="TNM00458.1"/>
    </source>
</evidence>
<gene>
    <name evidence="6" type="ORF">FHE74_00465</name>
</gene>
<dbReference type="InterPro" id="IPR001647">
    <property type="entry name" value="HTH_TetR"/>
</dbReference>
<keyword evidence="3" id="KW-0804">Transcription</keyword>
<evidence type="ECO:0000313" key="7">
    <source>
        <dbReference type="Proteomes" id="UP000312032"/>
    </source>
</evidence>
<dbReference type="Gene3D" id="1.10.357.10">
    <property type="entry name" value="Tetracycline Repressor, domain 2"/>
    <property type="match status" value="1"/>
</dbReference>
<accession>A0A5C4U768</accession>
<dbReference type="Proteomes" id="UP000312032">
    <property type="component" value="Unassembled WGS sequence"/>
</dbReference>
<dbReference type="PANTHER" id="PTHR30055">
    <property type="entry name" value="HTH-TYPE TRANSCRIPTIONAL REGULATOR RUTR"/>
    <property type="match status" value="1"/>
</dbReference>
<dbReference type="PANTHER" id="PTHR30055:SF234">
    <property type="entry name" value="HTH-TYPE TRANSCRIPTIONAL REGULATOR BETI"/>
    <property type="match status" value="1"/>
</dbReference>
<comment type="caution">
    <text evidence="6">The sequence shown here is derived from an EMBL/GenBank/DDBJ whole genome shotgun (WGS) entry which is preliminary data.</text>
</comment>
<dbReference type="Pfam" id="PF00440">
    <property type="entry name" value="TetR_N"/>
    <property type="match status" value="1"/>
</dbReference>
<dbReference type="InterPro" id="IPR050109">
    <property type="entry name" value="HTH-type_TetR-like_transc_reg"/>
</dbReference>
<evidence type="ECO:0000256" key="3">
    <source>
        <dbReference type="ARBA" id="ARBA00023163"/>
    </source>
</evidence>
<protein>
    <submittedName>
        <fullName evidence="6">TetR/AcrR family transcriptional regulator</fullName>
    </submittedName>
</protein>
<dbReference type="PROSITE" id="PS50977">
    <property type="entry name" value="HTH_TETR_2"/>
    <property type="match status" value="1"/>
</dbReference>
<evidence type="ECO:0000256" key="2">
    <source>
        <dbReference type="ARBA" id="ARBA00023125"/>
    </source>
</evidence>
<keyword evidence="7" id="KW-1185">Reference proteome</keyword>
<keyword evidence="1" id="KW-0805">Transcription regulation</keyword>
<dbReference type="OrthoDB" id="8688418at2"/>
<evidence type="ECO:0000259" key="5">
    <source>
        <dbReference type="PROSITE" id="PS50977"/>
    </source>
</evidence>
<sequence>MSGLREAKKAATSRKIAYAAAALSMDEGVDGLTVAAIASRAEVSVRTFHNYFPSREAALVAYCQLRVDDFAEHLAALPAQIDLIDAVEELLVHMLETDNQGLDTFPVMFRALDVLKVLAPDAHEQIDHKALDDQAALRLEFESERERELVMHLLGVTALSALEEFYDLPDPRTPEQGQVIAHRAFSVLRRLGA</sequence>